<feature type="transmembrane region" description="Helical" evidence="1">
    <location>
        <begin position="48"/>
        <end position="71"/>
    </location>
</feature>
<sequence length="197" mass="22664">MKIKNWIYLFYTTLLLGGMVGVFTGVIIEREQYINFLREGLALDILFSVFWLFGISLIFSLISQMGFFAYLTVHRFGLGMFGALWNPVQWLLIAVVYFDLIWLRYINFAEGEGILPYILTASFLLVVGLVVAYVKSKATNKGAFVPTLFFIVVVTTLEWFPVLRINDAKYLWLMLLPLLACNIWQVLILHRLTGTTK</sequence>
<keyword evidence="1" id="KW-0472">Membrane</keyword>
<evidence type="ECO:0000313" key="2">
    <source>
        <dbReference type="EMBL" id="OZM55952.1"/>
    </source>
</evidence>
<dbReference type="InterPro" id="IPR024164">
    <property type="entry name" value="KinB-signalling_activ"/>
</dbReference>
<dbReference type="RefSeq" id="WP_094926472.1">
    <property type="nucleotide sequence ID" value="NZ_NPIA01000010.1"/>
</dbReference>
<accession>A0A263BQU5</accession>
<dbReference type="AlphaFoldDB" id="A0A263BQU5"/>
<gene>
    <name evidence="2" type="ORF">CIB95_14920</name>
</gene>
<dbReference type="Proteomes" id="UP000217083">
    <property type="component" value="Unassembled WGS sequence"/>
</dbReference>
<protein>
    <submittedName>
        <fullName evidence="2">KinB-signaling pathway activation protein</fullName>
    </submittedName>
</protein>
<keyword evidence="1" id="KW-0812">Transmembrane</keyword>
<feature type="transmembrane region" description="Helical" evidence="1">
    <location>
        <begin position="143"/>
        <end position="164"/>
    </location>
</feature>
<dbReference type="Pfam" id="PF14089">
    <property type="entry name" value="KbaA"/>
    <property type="match status" value="1"/>
</dbReference>
<comment type="caution">
    <text evidence="2">The sequence shown here is derived from an EMBL/GenBank/DDBJ whole genome shotgun (WGS) entry which is preliminary data.</text>
</comment>
<reference evidence="2 3" key="2">
    <citation type="submission" date="2017-09" db="EMBL/GenBank/DDBJ databases">
        <title>Bacillus patelloidae sp. nov., isolated from the intestinal tract of a marine limpet.</title>
        <authorList>
            <person name="Liu R."/>
            <person name="Dong C."/>
            <person name="Shao Z."/>
        </authorList>
    </citation>
    <scope>NUCLEOTIDE SEQUENCE [LARGE SCALE GENOMIC DNA]</scope>
    <source>
        <strain evidence="2 3">SA5d-4</strain>
    </source>
</reference>
<dbReference type="EMBL" id="NPIA01000010">
    <property type="protein sequence ID" value="OZM55952.1"/>
    <property type="molecule type" value="Genomic_DNA"/>
</dbReference>
<feature type="transmembrane region" description="Helical" evidence="1">
    <location>
        <begin position="170"/>
        <end position="189"/>
    </location>
</feature>
<name>A0A263BQU5_9BACI</name>
<evidence type="ECO:0000256" key="1">
    <source>
        <dbReference type="SAM" id="Phobius"/>
    </source>
</evidence>
<keyword evidence="1" id="KW-1133">Transmembrane helix</keyword>
<feature type="transmembrane region" description="Helical" evidence="1">
    <location>
        <begin position="7"/>
        <end position="28"/>
    </location>
</feature>
<dbReference type="PIRSF" id="PIRSF029886">
    <property type="entry name" value="KBAA"/>
    <property type="match status" value="1"/>
</dbReference>
<organism evidence="2 3">
    <name type="scientific">Lottiidibacillus patelloidae</name>
    <dbReference type="NCBI Taxonomy" id="2670334"/>
    <lineage>
        <taxon>Bacteria</taxon>
        <taxon>Bacillati</taxon>
        <taxon>Bacillota</taxon>
        <taxon>Bacilli</taxon>
        <taxon>Bacillales</taxon>
        <taxon>Bacillaceae</taxon>
        <taxon>Lottiidibacillus</taxon>
    </lineage>
</organism>
<feature type="transmembrane region" description="Helical" evidence="1">
    <location>
        <begin position="83"/>
        <end position="102"/>
    </location>
</feature>
<keyword evidence="3" id="KW-1185">Reference proteome</keyword>
<feature type="transmembrane region" description="Helical" evidence="1">
    <location>
        <begin position="114"/>
        <end position="134"/>
    </location>
</feature>
<evidence type="ECO:0000313" key="3">
    <source>
        <dbReference type="Proteomes" id="UP000217083"/>
    </source>
</evidence>
<dbReference type="GO" id="GO:0045881">
    <property type="term" value="P:positive regulation of sporulation resulting in formation of a cellular spore"/>
    <property type="evidence" value="ECO:0007669"/>
    <property type="project" value="InterPro"/>
</dbReference>
<dbReference type="SMART" id="SM01251">
    <property type="entry name" value="KbaA"/>
    <property type="match status" value="1"/>
</dbReference>
<reference evidence="3" key="1">
    <citation type="submission" date="2017-08" db="EMBL/GenBank/DDBJ databases">
        <authorList>
            <person name="Huang Z."/>
        </authorList>
    </citation>
    <scope>NUCLEOTIDE SEQUENCE [LARGE SCALE GENOMIC DNA]</scope>
    <source>
        <strain evidence="3">SA5d-4</strain>
    </source>
</reference>
<proteinExistence type="predicted"/>